<evidence type="ECO:0000313" key="2">
    <source>
        <dbReference type="EMBL" id="KAJ9610767.1"/>
    </source>
</evidence>
<proteinExistence type="predicted"/>
<gene>
    <name evidence="2" type="ORF">H2200_005544</name>
</gene>
<dbReference type="AlphaFoldDB" id="A0AA38XCB2"/>
<feature type="region of interest" description="Disordered" evidence="1">
    <location>
        <begin position="327"/>
        <end position="346"/>
    </location>
</feature>
<organism evidence="2 3">
    <name type="scientific">Cladophialophora chaetospira</name>
    <dbReference type="NCBI Taxonomy" id="386627"/>
    <lineage>
        <taxon>Eukaryota</taxon>
        <taxon>Fungi</taxon>
        <taxon>Dikarya</taxon>
        <taxon>Ascomycota</taxon>
        <taxon>Pezizomycotina</taxon>
        <taxon>Eurotiomycetes</taxon>
        <taxon>Chaetothyriomycetidae</taxon>
        <taxon>Chaetothyriales</taxon>
        <taxon>Herpotrichiellaceae</taxon>
        <taxon>Cladophialophora</taxon>
    </lineage>
</organism>
<dbReference type="Proteomes" id="UP001172673">
    <property type="component" value="Unassembled WGS sequence"/>
</dbReference>
<evidence type="ECO:0008006" key="4">
    <source>
        <dbReference type="Google" id="ProtNLM"/>
    </source>
</evidence>
<reference evidence="2" key="1">
    <citation type="submission" date="2022-10" db="EMBL/GenBank/DDBJ databases">
        <title>Culturing micro-colonial fungi from biological soil crusts in the Mojave desert and describing Neophaeococcomyces mojavensis, and introducing the new genera and species Taxawa tesnikishii.</title>
        <authorList>
            <person name="Kurbessoian T."/>
            <person name="Stajich J.E."/>
        </authorList>
    </citation>
    <scope>NUCLEOTIDE SEQUENCE</scope>
    <source>
        <strain evidence="2">TK_41</strain>
    </source>
</reference>
<accession>A0AA38XCB2</accession>
<keyword evidence="3" id="KW-1185">Reference proteome</keyword>
<evidence type="ECO:0000313" key="3">
    <source>
        <dbReference type="Proteomes" id="UP001172673"/>
    </source>
</evidence>
<evidence type="ECO:0000256" key="1">
    <source>
        <dbReference type="SAM" id="MobiDB-lite"/>
    </source>
</evidence>
<name>A0AA38XCB2_9EURO</name>
<protein>
    <recommendedName>
        <fullName evidence="4">Aminoglycoside phosphotransferase domain-containing protein</fullName>
    </recommendedName>
</protein>
<dbReference type="EMBL" id="JAPDRK010000007">
    <property type="protein sequence ID" value="KAJ9610767.1"/>
    <property type="molecule type" value="Genomic_DNA"/>
</dbReference>
<comment type="caution">
    <text evidence="2">The sequence shown here is derived from an EMBL/GenBank/DDBJ whole genome shotgun (WGS) entry which is preliminary data.</text>
</comment>
<sequence>MATQSLPALLGGRSYLPKVDVKDIENIARRHLDIQERDSVEIVCRQRSDYDGLDYRIYKNDYALAKISVYTQGTHPEKIASISATKLWLKQNTTVPLSLCITSVEDEIHGIEYDWQLGLFYPDCLKQWGLQRLDLKWDNMAMDVKEQLIKSLAHYHSQALRPRNKFKSGGIGSITYRSMYDSRELLRRRLVAKHLKTFEVRPSQQNGPVLQVSAWLRVRLNQARVYAEEYIPASIFTYGVDDEEIDLTSIERLQTMISTIFSPEINEIKETVLWDPYFYLDKIMVSNEGKLAAFDSMLEVELTPLWSCYRLPRILFGPDRAKEPVKDHYNVDKSPPEITSQIDNDPEYEYSYDPDVEEDEDGELVGEERARLRSLYPSHLEEYSRTKLRKVYLETMESLHPGFQHRMKHYELFNDFDTAVWLCEAYPGGHAVHAIEKWLDALEARNYYSLARNLKGDLAT</sequence>